<name>A0A0D2MX68_9CHLO</name>
<evidence type="ECO:0000256" key="1">
    <source>
        <dbReference type="ARBA" id="ARBA00006598"/>
    </source>
</evidence>
<evidence type="ECO:0000256" key="4">
    <source>
        <dbReference type="RuleBase" id="RU000568"/>
    </source>
</evidence>
<dbReference type="GO" id="GO:0015934">
    <property type="term" value="C:large ribosomal subunit"/>
    <property type="evidence" value="ECO:0007669"/>
    <property type="project" value="TreeGrafter"/>
</dbReference>
<evidence type="ECO:0000313" key="6">
    <source>
        <dbReference type="Proteomes" id="UP000054498"/>
    </source>
</evidence>
<keyword evidence="2 4" id="KW-0689">Ribosomal protein</keyword>
<dbReference type="Proteomes" id="UP000054498">
    <property type="component" value="Unassembled WGS sequence"/>
</dbReference>
<dbReference type="InterPro" id="IPR001706">
    <property type="entry name" value="Ribosomal_bL35"/>
</dbReference>
<dbReference type="KEGG" id="mng:MNEG_2943"/>
<protein>
    <recommendedName>
        <fullName evidence="4">50S ribosomal protein L35</fullName>
    </recommendedName>
</protein>
<gene>
    <name evidence="5" type="ORF">MNEG_2943</name>
</gene>
<dbReference type="AlphaFoldDB" id="A0A0D2MX68"/>
<dbReference type="Pfam" id="PF01632">
    <property type="entry name" value="Ribosomal_L35p"/>
    <property type="match status" value="1"/>
</dbReference>
<dbReference type="HAMAP" id="MF_00514">
    <property type="entry name" value="Ribosomal_bL35"/>
    <property type="match status" value="1"/>
</dbReference>
<keyword evidence="3 4" id="KW-0687">Ribonucleoprotein</keyword>
<dbReference type="InterPro" id="IPR037229">
    <property type="entry name" value="Ribosomal_bL35_sf"/>
</dbReference>
<comment type="similarity">
    <text evidence="1 4">Belongs to the bacterial ribosomal protein bL35 family.</text>
</comment>
<proteinExistence type="inferred from homology"/>
<dbReference type="GO" id="GO:0003735">
    <property type="term" value="F:structural constituent of ribosome"/>
    <property type="evidence" value="ECO:0007669"/>
    <property type="project" value="InterPro"/>
</dbReference>
<dbReference type="NCBIfam" id="TIGR00001">
    <property type="entry name" value="rpmI_bact"/>
    <property type="match status" value="1"/>
</dbReference>
<dbReference type="PRINTS" id="PR00064">
    <property type="entry name" value="RIBOSOMALL35"/>
</dbReference>
<dbReference type="FunFam" id="4.10.410.60:FF:000001">
    <property type="entry name" value="50S ribosomal protein L35"/>
    <property type="match status" value="1"/>
</dbReference>
<dbReference type="EMBL" id="KK100570">
    <property type="protein sequence ID" value="KIZ05017.1"/>
    <property type="molecule type" value="Genomic_DNA"/>
</dbReference>
<dbReference type="STRING" id="145388.A0A0D2MX68"/>
<evidence type="ECO:0000256" key="3">
    <source>
        <dbReference type="ARBA" id="ARBA00023274"/>
    </source>
</evidence>
<dbReference type="InterPro" id="IPR021137">
    <property type="entry name" value="Ribosomal_bL35-like"/>
</dbReference>
<accession>A0A0D2MX68</accession>
<evidence type="ECO:0000313" key="5">
    <source>
        <dbReference type="EMBL" id="KIZ05017.1"/>
    </source>
</evidence>
<dbReference type="SUPFAM" id="SSF143034">
    <property type="entry name" value="L35p-like"/>
    <property type="match status" value="1"/>
</dbReference>
<dbReference type="GO" id="GO:0006412">
    <property type="term" value="P:translation"/>
    <property type="evidence" value="ECO:0007669"/>
    <property type="project" value="InterPro"/>
</dbReference>
<keyword evidence="6" id="KW-1185">Reference proteome</keyword>
<dbReference type="OrthoDB" id="162638at2759"/>
<reference evidence="5 6" key="1">
    <citation type="journal article" date="2013" name="BMC Genomics">
        <title>Reconstruction of the lipid metabolism for the microalga Monoraphidium neglectum from its genome sequence reveals characteristics suitable for biofuel production.</title>
        <authorList>
            <person name="Bogen C."/>
            <person name="Al-Dilaimi A."/>
            <person name="Albersmeier A."/>
            <person name="Wichmann J."/>
            <person name="Grundmann M."/>
            <person name="Rupp O."/>
            <person name="Lauersen K.J."/>
            <person name="Blifernez-Klassen O."/>
            <person name="Kalinowski J."/>
            <person name="Goesmann A."/>
            <person name="Mussgnug J.H."/>
            <person name="Kruse O."/>
        </authorList>
    </citation>
    <scope>NUCLEOTIDE SEQUENCE [LARGE SCALE GENOMIC DNA]</scope>
    <source>
        <strain evidence="5 6">SAG 48.87</strain>
    </source>
</reference>
<evidence type="ECO:0000256" key="2">
    <source>
        <dbReference type="ARBA" id="ARBA00022980"/>
    </source>
</evidence>
<dbReference type="PANTHER" id="PTHR33343">
    <property type="entry name" value="54S RIBOSOMAL PROTEIN BL35M"/>
    <property type="match status" value="1"/>
</dbReference>
<dbReference type="Gene3D" id="4.10.410.60">
    <property type="match status" value="1"/>
</dbReference>
<dbReference type="GeneID" id="25735821"/>
<dbReference type="PANTHER" id="PTHR33343:SF1">
    <property type="entry name" value="LARGE RIBOSOMAL SUBUNIT PROTEIN BL35M"/>
    <property type="match status" value="1"/>
</dbReference>
<organism evidence="5 6">
    <name type="scientific">Monoraphidium neglectum</name>
    <dbReference type="NCBI Taxonomy" id="145388"/>
    <lineage>
        <taxon>Eukaryota</taxon>
        <taxon>Viridiplantae</taxon>
        <taxon>Chlorophyta</taxon>
        <taxon>core chlorophytes</taxon>
        <taxon>Chlorophyceae</taxon>
        <taxon>CS clade</taxon>
        <taxon>Sphaeropleales</taxon>
        <taxon>Selenastraceae</taxon>
        <taxon>Monoraphidium</taxon>
    </lineage>
</organism>
<sequence>MNAVRTNGSAGTACMSCVVVVEAKLKTRKAHTWRDVCQAAHQRQQGLWTQPASLAGIGWQHDRAAAKRFKVTGSGKVVARHAGKQHMNEKMSTNHKRHLSSSFVLSPGDAYAAAKELPYAGVR</sequence>
<dbReference type="RefSeq" id="XP_013904036.1">
    <property type="nucleotide sequence ID" value="XM_014048582.1"/>
</dbReference>